<feature type="compositionally biased region" description="Polar residues" evidence="6">
    <location>
        <begin position="435"/>
        <end position="456"/>
    </location>
</feature>
<dbReference type="SMART" id="SM00775">
    <property type="entry name" value="LNS2"/>
    <property type="match status" value="1"/>
</dbReference>
<proteinExistence type="inferred from homology"/>
<organism evidence="8 9">
    <name type="scientific">Cricetulus griseus</name>
    <name type="common">Chinese hamster</name>
    <name type="synonym">Cricetulus barabensis griseus</name>
    <dbReference type="NCBI Taxonomy" id="10029"/>
    <lineage>
        <taxon>Eukaryota</taxon>
        <taxon>Metazoa</taxon>
        <taxon>Chordata</taxon>
        <taxon>Craniata</taxon>
        <taxon>Vertebrata</taxon>
        <taxon>Euteleostomi</taxon>
        <taxon>Mammalia</taxon>
        <taxon>Eutheria</taxon>
        <taxon>Euarchontoglires</taxon>
        <taxon>Glires</taxon>
        <taxon>Rodentia</taxon>
        <taxon>Myomorpha</taxon>
        <taxon>Muroidea</taxon>
        <taxon>Cricetidae</taxon>
        <taxon>Cricetinae</taxon>
        <taxon>Cricetulus</taxon>
    </lineage>
</organism>
<gene>
    <name evidence="8" type="ORF">I79_007629</name>
</gene>
<dbReference type="GO" id="GO:0009062">
    <property type="term" value="P:fatty acid catabolic process"/>
    <property type="evidence" value="ECO:0007669"/>
    <property type="project" value="TreeGrafter"/>
</dbReference>
<dbReference type="InterPro" id="IPR031315">
    <property type="entry name" value="LNS2/PITP"/>
</dbReference>
<dbReference type="PANTHER" id="PTHR12181:SF10">
    <property type="entry name" value="PHOSPHATIDATE PHOSPHATASE LPIN1"/>
    <property type="match status" value="1"/>
</dbReference>
<evidence type="ECO:0000256" key="5">
    <source>
        <dbReference type="ARBA" id="ARBA00022801"/>
    </source>
</evidence>
<feature type="compositionally biased region" description="Acidic residues" evidence="6">
    <location>
        <begin position="176"/>
        <end position="193"/>
    </location>
</feature>
<evidence type="ECO:0000256" key="6">
    <source>
        <dbReference type="SAM" id="MobiDB-lite"/>
    </source>
</evidence>
<feature type="compositionally biased region" description="Polar residues" evidence="6">
    <location>
        <begin position="219"/>
        <end position="231"/>
    </location>
</feature>
<dbReference type="Pfam" id="PF04571">
    <property type="entry name" value="Lipin_N"/>
    <property type="match status" value="1"/>
</dbReference>
<dbReference type="GO" id="GO:0045944">
    <property type="term" value="P:positive regulation of transcription by RNA polymerase II"/>
    <property type="evidence" value="ECO:0007669"/>
    <property type="project" value="TreeGrafter"/>
</dbReference>
<dbReference type="STRING" id="10029.G3HB16"/>
<dbReference type="EC" id="3.1.3.4" evidence="4"/>
<dbReference type="eggNOG" id="KOG2116">
    <property type="taxonomic scope" value="Eukaryota"/>
</dbReference>
<dbReference type="InterPro" id="IPR007651">
    <property type="entry name" value="Lipin_N"/>
</dbReference>
<dbReference type="GO" id="GO:0005741">
    <property type="term" value="C:mitochondrial outer membrane"/>
    <property type="evidence" value="ECO:0007669"/>
    <property type="project" value="TreeGrafter"/>
</dbReference>
<dbReference type="GO" id="GO:0005634">
    <property type="term" value="C:nucleus"/>
    <property type="evidence" value="ECO:0007669"/>
    <property type="project" value="TreeGrafter"/>
</dbReference>
<dbReference type="Pfam" id="PF08235">
    <property type="entry name" value="LNS2"/>
    <property type="match status" value="1"/>
</dbReference>
<feature type="compositionally biased region" description="Basic and acidic residues" evidence="6">
    <location>
        <begin position="651"/>
        <end position="664"/>
    </location>
</feature>
<dbReference type="EMBL" id="JH000260">
    <property type="protein sequence ID" value="EGW08493.1"/>
    <property type="molecule type" value="Genomic_DNA"/>
</dbReference>
<feature type="region of interest" description="Disordered" evidence="6">
    <location>
        <begin position="133"/>
        <end position="267"/>
    </location>
</feature>
<dbReference type="GO" id="GO:0032869">
    <property type="term" value="P:cellular response to insulin stimulus"/>
    <property type="evidence" value="ECO:0007669"/>
    <property type="project" value="TreeGrafter"/>
</dbReference>
<dbReference type="AlphaFoldDB" id="G3HB16"/>
<feature type="compositionally biased region" description="Basic residues" evidence="6">
    <location>
        <begin position="152"/>
        <end position="161"/>
    </location>
</feature>
<dbReference type="FunCoup" id="G3HB16">
    <property type="interactions" value="1594"/>
</dbReference>
<dbReference type="Pfam" id="PF16876">
    <property type="entry name" value="Lipin_mid"/>
    <property type="match status" value="1"/>
</dbReference>
<dbReference type="InterPro" id="IPR026058">
    <property type="entry name" value="LIPIN"/>
</dbReference>
<feature type="region of interest" description="Disordered" evidence="6">
    <location>
        <begin position="434"/>
        <end position="456"/>
    </location>
</feature>
<dbReference type="Proteomes" id="UP000001075">
    <property type="component" value="Unassembled WGS sequence"/>
</dbReference>
<feature type="region of interest" description="Disordered" evidence="6">
    <location>
        <begin position="281"/>
        <end position="303"/>
    </location>
</feature>
<name>G3HB16_CRIGR</name>
<evidence type="ECO:0000256" key="3">
    <source>
        <dbReference type="ARBA" id="ARBA00005476"/>
    </source>
</evidence>
<feature type="compositionally biased region" description="Low complexity" evidence="6">
    <location>
        <begin position="242"/>
        <end position="251"/>
    </location>
</feature>
<comment type="cofactor">
    <cofactor evidence="2">
        <name>Mg(2+)</name>
        <dbReference type="ChEBI" id="CHEBI:18420"/>
    </cofactor>
</comment>
<evidence type="ECO:0000256" key="2">
    <source>
        <dbReference type="ARBA" id="ARBA00001946"/>
    </source>
</evidence>
<evidence type="ECO:0000313" key="8">
    <source>
        <dbReference type="EMBL" id="EGW08493.1"/>
    </source>
</evidence>
<dbReference type="GO" id="GO:0003713">
    <property type="term" value="F:transcription coactivator activity"/>
    <property type="evidence" value="ECO:0007669"/>
    <property type="project" value="TreeGrafter"/>
</dbReference>
<accession>G3HB16</accession>
<reference evidence="9" key="1">
    <citation type="journal article" date="2011" name="Nat. Biotechnol.">
        <title>The genomic sequence of the Chinese hamster ovary (CHO)-K1 cell line.</title>
        <authorList>
            <person name="Xu X."/>
            <person name="Nagarajan H."/>
            <person name="Lewis N.E."/>
            <person name="Pan S."/>
            <person name="Cai Z."/>
            <person name="Liu X."/>
            <person name="Chen W."/>
            <person name="Xie M."/>
            <person name="Wang W."/>
            <person name="Hammond S."/>
            <person name="Andersen M.R."/>
            <person name="Neff N."/>
            <person name="Passarelli B."/>
            <person name="Koh W."/>
            <person name="Fan H.C."/>
            <person name="Wang J."/>
            <person name="Gui Y."/>
            <person name="Lee K.H."/>
            <person name="Betenbaugh M.J."/>
            <person name="Quake S.R."/>
            <person name="Famili I."/>
            <person name="Palsson B.O."/>
            <person name="Wang J."/>
        </authorList>
    </citation>
    <scope>NUCLEOTIDE SEQUENCE [LARGE SCALE GENOMIC DNA]</scope>
    <source>
        <strain evidence="9">CHO K1 cell line</strain>
    </source>
</reference>
<protein>
    <recommendedName>
        <fullName evidence="4">phosphatidate phosphatase</fullName>
        <ecNumber evidence="4">3.1.3.4</ecNumber>
    </recommendedName>
</protein>
<dbReference type="InterPro" id="IPR036412">
    <property type="entry name" value="HAD-like_sf"/>
</dbReference>
<feature type="compositionally biased region" description="Basic and acidic residues" evidence="6">
    <location>
        <begin position="252"/>
        <end position="265"/>
    </location>
</feature>
<feature type="compositionally biased region" description="Basic and acidic residues" evidence="6">
    <location>
        <begin position="162"/>
        <end position="172"/>
    </location>
</feature>
<evidence type="ECO:0000259" key="7">
    <source>
        <dbReference type="SMART" id="SM00775"/>
    </source>
</evidence>
<dbReference type="GO" id="GO:0008195">
    <property type="term" value="F:phosphatidate phosphatase activity"/>
    <property type="evidence" value="ECO:0007669"/>
    <property type="project" value="UniProtKB-EC"/>
</dbReference>
<comment type="similarity">
    <text evidence="3">Belongs to the lipin family.</text>
</comment>
<dbReference type="InterPro" id="IPR031703">
    <property type="entry name" value="Lipin_mid"/>
</dbReference>
<evidence type="ECO:0000256" key="1">
    <source>
        <dbReference type="ARBA" id="ARBA00001180"/>
    </source>
</evidence>
<feature type="region of interest" description="Disordered" evidence="6">
    <location>
        <begin position="366"/>
        <end position="393"/>
    </location>
</feature>
<comment type="catalytic activity">
    <reaction evidence="1">
        <text>a 1,2-diacyl-sn-glycero-3-phosphate + H2O = a 1,2-diacyl-sn-glycerol + phosphate</text>
        <dbReference type="Rhea" id="RHEA:27429"/>
        <dbReference type="ChEBI" id="CHEBI:15377"/>
        <dbReference type="ChEBI" id="CHEBI:17815"/>
        <dbReference type="ChEBI" id="CHEBI:43474"/>
        <dbReference type="ChEBI" id="CHEBI:58608"/>
        <dbReference type="EC" id="3.1.3.4"/>
    </reaction>
    <physiologicalReaction direction="left-to-right" evidence="1">
        <dbReference type="Rhea" id="RHEA:27430"/>
    </physiologicalReaction>
</comment>
<dbReference type="PANTHER" id="PTHR12181">
    <property type="entry name" value="LIPIN"/>
    <property type="match status" value="1"/>
</dbReference>
<dbReference type="SUPFAM" id="SSF56784">
    <property type="entry name" value="HAD-like"/>
    <property type="match status" value="1"/>
</dbReference>
<feature type="domain" description="LNS2/PITP" evidence="7">
    <location>
        <begin position="731"/>
        <end position="887"/>
    </location>
</feature>
<feature type="region of interest" description="Disordered" evidence="6">
    <location>
        <begin position="637"/>
        <end position="671"/>
    </location>
</feature>
<feature type="compositionally biased region" description="Polar residues" evidence="6">
    <location>
        <begin position="371"/>
        <end position="380"/>
    </location>
</feature>
<dbReference type="InterPro" id="IPR013209">
    <property type="entry name" value="LNS2"/>
</dbReference>
<dbReference type="InParanoid" id="G3HB16"/>
<sequence>MNYVGQLAGQVFVTVKELYKGLNPATLSGCIDIIVVRQPNGSLQCSPFHVRFGKMGVLRSREKVVDIEINGESVDLHMKLGDNGEAFFVEETDNDQEVIPTYLATSPILSEGASRMESQLKRSSLDRIRCLDPSTAAQVLPPSDTPSTGSLGKKRRKRRRKSQLDNLKRDESVNTSEDEDMFPIEMSSDEDTAPMDGSRTLPNDVPPFQDDISKENLPSIPSYSQSASYPNSDREWSPSPSPSGSRPSTPKSDSELVSKSSDRSTPKNTLEMLWLWGELPQAAKSSSPHKMKDSSPLGSRKIPDKIHFQAICSESSDTFSDQSPTLAQGPLVDRSKAQTEMQFVNEEDLEALGAAAPPLPVAEELKPPAASTAQTTSKTDSPSRKKDKRSRHLGADGVYLDDLTDMDPEVAALYFPKNGDPAGLSKQACDIGARSANQSPQSVGSSGIDSGVESTSDGLRDLPSIAISLCGGLSDHRDITKDAFLEQAVSYQQFADNPAIIDDPNLVVKIGNKYYNWTTAAPLLLAMQAFQKPLPKESKPEQCLPGKGHNTGEQPAQLGLATRVVRFVRWQPLMAVHVPFGELPAANCTTPIFVFESVFPFPCSFNMAYRMNSVGRSPPKRQMEITAILTCSHIPSGRGAHQSVVTKSRGIKHESSSSDEEHASAKPSSSSHISLLSNVSYKKTLRLTSEQLKSLKLKNGPNDVVFSVTTQYQGTCRCEGTIYLWNWDDKVIISDIDGTITRSDTLGHILPTLGKDWTHQGIAKLYHKVSQNGYKFLYCSARAIGMADMTRGYLHWVNERGTVLPQGPLLLSPSSLFSALHREVIEKKPEKFKVQCLTDIKNLFFPNAEPFYAAFGNRPADVYSYKQVGVSLNRIFTVNPKGELVQEHAKTNISS</sequence>
<keyword evidence="5" id="KW-0378">Hydrolase</keyword>
<dbReference type="GO" id="GO:0019432">
    <property type="term" value="P:triglyceride biosynthetic process"/>
    <property type="evidence" value="ECO:0007669"/>
    <property type="project" value="TreeGrafter"/>
</dbReference>
<evidence type="ECO:0000256" key="4">
    <source>
        <dbReference type="ARBA" id="ARBA00012638"/>
    </source>
</evidence>
<evidence type="ECO:0000313" key="9">
    <source>
        <dbReference type="Proteomes" id="UP000001075"/>
    </source>
</evidence>